<feature type="transmembrane region" description="Helical" evidence="1">
    <location>
        <begin position="236"/>
        <end position="263"/>
    </location>
</feature>
<evidence type="ECO:0000256" key="1">
    <source>
        <dbReference type="SAM" id="Phobius"/>
    </source>
</evidence>
<evidence type="ECO:0000313" key="3">
    <source>
        <dbReference type="Proteomes" id="UP001364224"/>
    </source>
</evidence>
<dbReference type="Proteomes" id="UP001364224">
    <property type="component" value="Unassembled WGS sequence"/>
</dbReference>
<organism evidence="2 3">
    <name type="scientific">Bradyrhizobium algeriense</name>
    <dbReference type="NCBI Taxonomy" id="634784"/>
    <lineage>
        <taxon>Bacteria</taxon>
        <taxon>Pseudomonadati</taxon>
        <taxon>Pseudomonadota</taxon>
        <taxon>Alphaproteobacteria</taxon>
        <taxon>Hyphomicrobiales</taxon>
        <taxon>Nitrobacteraceae</taxon>
        <taxon>Bradyrhizobium</taxon>
    </lineage>
</organism>
<proteinExistence type="predicted"/>
<name>A0ABU8BFF7_9BRAD</name>
<feature type="transmembrane region" description="Helical" evidence="1">
    <location>
        <begin position="27"/>
        <end position="47"/>
    </location>
</feature>
<feature type="transmembrane region" description="Helical" evidence="1">
    <location>
        <begin position="270"/>
        <end position="288"/>
    </location>
</feature>
<feature type="transmembrane region" description="Helical" evidence="1">
    <location>
        <begin position="359"/>
        <end position="383"/>
    </location>
</feature>
<keyword evidence="1" id="KW-0472">Membrane</keyword>
<feature type="transmembrane region" description="Helical" evidence="1">
    <location>
        <begin position="115"/>
        <end position="138"/>
    </location>
</feature>
<dbReference type="InterPro" id="IPR051533">
    <property type="entry name" value="WaaL-like"/>
</dbReference>
<keyword evidence="1" id="KW-1133">Transmembrane helix</keyword>
<feature type="transmembrane region" description="Helical" evidence="1">
    <location>
        <begin position="59"/>
        <end position="77"/>
    </location>
</feature>
<keyword evidence="3" id="KW-1185">Reference proteome</keyword>
<feature type="transmembrane region" description="Helical" evidence="1">
    <location>
        <begin position="200"/>
        <end position="224"/>
    </location>
</feature>
<accession>A0ABU8BFF7</accession>
<protein>
    <recommendedName>
        <fullName evidence="4">O-antigen ligase family protein</fullName>
    </recommendedName>
</protein>
<evidence type="ECO:0008006" key="4">
    <source>
        <dbReference type="Google" id="ProtNLM"/>
    </source>
</evidence>
<evidence type="ECO:0000313" key="2">
    <source>
        <dbReference type="EMBL" id="MEH2557279.1"/>
    </source>
</evidence>
<dbReference type="PANTHER" id="PTHR37422:SF13">
    <property type="entry name" value="LIPOPOLYSACCHARIDE BIOSYNTHESIS PROTEIN PA4999-RELATED"/>
    <property type="match status" value="1"/>
</dbReference>
<dbReference type="PANTHER" id="PTHR37422">
    <property type="entry name" value="TEICHURONIC ACID BIOSYNTHESIS PROTEIN TUAE"/>
    <property type="match status" value="1"/>
</dbReference>
<gene>
    <name evidence="2" type="ORF">V1286_004808</name>
</gene>
<dbReference type="RefSeq" id="WP_334483266.1">
    <property type="nucleotide sequence ID" value="NZ_JAZHRV010000001.1"/>
</dbReference>
<sequence length="467" mass="50550">MESAVATLALLLWPLVAAVLFSVRPAVQATLWTIVGAQLLLPVGTGIKFEMIPSFDKATLPSFCIFLGYLIVVGRPWHPRFGIAEVLVAIFLFGPIITSMLNGDPVFAGDRVIPGVGLYDAVSAVEAALIVLLPFFVGRGLFRTEQANEQVLKALVVAGLFYSIPMLFEMRFSPQFHFWIYGYFPTDFIQQVRDGGYRPMVFTGHGLIAAIFLFMSVTAAAALWRSGGGLRRSGGVTAYLGAVLILCRSAGATLFGAIVVPLVCFAKPKLQARVAVVFVLLALFYPMLRVADLVPTRLMVELAQSVSFDRASSLQVRFENEASLLERALQRPIFGWGRYGRSRIYDEGGKDVSVTDGHWVIAIGQFGILGFVAEFGLLALCVIKAAAAARHARSFKENILLTALALIVATNVVDLLPNASLLPMTWLFSGALLGRAEALQQAAMRLSTSASGRFGHPDITPSTSRFG</sequence>
<reference evidence="2 3" key="1">
    <citation type="submission" date="2024-02" db="EMBL/GenBank/DDBJ databases">
        <title>Adaptive strategies in a cosmopolitan and abundant soil bacterium.</title>
        <authorList>
            <person name="Carini P."/>
        </authorList>
    </citation>
    <scope>NUCLEOTIDE SEQUENCE [LARGE SCALE GENOMIC DNA]</scope>
    <source>
        <strain evidence="2 3">AZCC 1608</strain>
    </source>
</reference>
<feature type="transmembrane region" description="Helical" evidence="1">
    <location>
        <begin position="83"/>
        <end position="103"/>
    </location>
</feature>
<dbReference type="EMBL" id="JAZHRV010000001">
    <property type="protein sequence ID" value="MEH2557279.1"/>
    <property type="molecule type" value="Genomic_DNA"/>
</dbReference>
<keyword evidence="1" id="KW-0812">Transmembrane</keyword>
<comment type="caution">
    <text evidence="2">The sequence shown here is derived from an EMBL/GenBank/DDBJ whole genome shotgun (WGS) entry which is preliminary data.</text>
</comment>